<proteinExistence type="predicted"/>
<evidence type="ECO:0000256" key="1">
    <source>
        <dbReference type="ARBA" id="ARBA00004173"/>
    </source>
</evidence>
<dbReference type="Proteomes" id="UP000694421">
    <property type="component" value="Unplaced"/>
</dbReference>
<comment type="subcellular location">
    <subcellularLocation>
        <location evidence="1">Mitochondrion</location>
    </subcellularLocation>
</comment>
<dbReference type="SMART" id="SM00952">
    <property type="entry name" value="RAP"/>
    <property type="match status" value="1"/>
</dbReference>
<sequence length="485" mass="53702">MGVPLSLDVSLPSSSSCSPRLRFLWRLPGRARGLSGGSSFARSAQQRSGDASSLTLWRLLHRSRSAGELLRWLPQNEARAVGAHYALALRCLLRGVGTEVTAETLLRHPDFQAFSAAAARAAAHFDDVDVDRCLQAAAALGLPEQSLLLGALRQEVARRRVEEERGKEELLAALLSSSHFFERRQERFVRSLAGGLAPGGGGPSTMTLLAKYLARHRLRETRLLDCIAAFLLERIQQLDSKVIQKLVLPFSRMNYRPSNQAELFPQLEAELEKKAAASPLATVNILMSLFQLQFFPLAVLHQVFSPAFLSNVTGSPCGAIVCRYLSFLDSAVALEVPDYEGPRLAPQYCVSMFDGALTADEANSRYSYKGLVGEALRQLVGEGCYQQDEMLLPGYCALALPYVLHGLEDLTVPFRDRARVVLSVNDSWHYCHNTAVLVGSRAMCHRHLQLLGFRLVQLPYLELERLKGIEEVKRCLGQKLRALHL</sequence>
<dbReference type="Ensembl" id="ENSSMRT00000001856.1">
    <property type="protein sequence ID" value="ENSSMRP00000001550.1"/>
    <property type="gene ID" value="ENSSMRG00000001344.1"/>
</dbReference>
<dbReference type="GO" id="GO:0000963">
    <property type="term" value="P:mitochondrial RNA processing"/>
    <property type="evidence" value="ECO:0007669"/>
    <property type="project" value="TreeGrafter"/>
</dbReference>
<dbReference type="InterPro" id="IPR050870">
    <property type="entry name" value="FAST_kinase"/>
</dbReference>
<keyword evidence="5" id="KW-1185">Reference proteome</keyword>
<dbReference type="GO" id="GO:0035770">
    <property type="term" value="C:ribonucleoprotein granule"/>
    <property type="evidence" value="ECO:0007669"/>
    <property type="project" value="TreeGrafter"/>
</dbReference>
<evidence type="ECO:0000256" key="2">
    <source>
        <dbReference type="ARBA" id="ARBA00023128"/>
    </source>
</evidence>
<dbReference type="GO" id="GO:0005759">
    <property type="term" value="C:mitochondrial matrix"/>
    <property type="evidence" value="ECO:0007669"/>
    <property type="project" value="TreeGrafter"/>
</dbReference>
<protein>
    <submittedName>
        <fullName evidence="4">Fas activated serine/threonine kinase</fullName>
    </submittedName>
</protein>
<reference evidence="4" key="2">
    <citation type="submission" date="2025-09" db="UniProtKB">
        <authorList>
            <consortium name="Ensembl"/>
        </authorList>
    </citation>
    <scope>IDENTIFICATION</scope>
</reference>
<dbReference type="PROSITE" id="PS51286">
    <property type="entry name" value="RAP"/>
    <property type="match status" value="1"/>
</dbReference>
<dbReference type="GO" id="GO:0043484">
    <property type="term" value="P:regulation of RNA splicing"/>
    <property type="evidence" value="ECO:0007669"/>
    <property type="project" value="Ensembl"/>
</dbReference>
<reference evidence="4" key="1">
    <citation type="submission" date="2025-08" db="UniProtKB">
        <authorList>
            <consortium name="Ensembl"/>
        </authorList>
    </citation>
    <scope>IDENTIFICATION</scope>
</reference>
<dbReference type="GO" id="GO:0004674">
    <property type="term" value="F:protein serine/threonine kinase activity"/>
    <property type="evidence" value="ECO:0007669"/>
    <property type="project" value="Ensembl"/>
</dbReference>
<dbReference type="InterPro" id="IPR013579">
    <property type="entry name" value="FAST_2"/>
</dbReference>
<evidence type="ECO:0000313" key="4">
    <source>
        <dbReference type="Ensembl" id="ENSSMRP00000001550.1"/>
    </source>
</evidence>
<dbReference type="Pfam" id="PF06743">
    <property type="entry name" value="FAST_1"/>
    <property type="match status" value="1"/>
</dbReference>
<dbReference type="InterPro" id="IPR010622">
    <property type="entry name" value="FAST_Leu-rich"/>
</dbReference>
<evidence type="ECO:0000259" key="3">
    <source>
        <dbReference type="PROSITE" id="PS51286"/>
    </source>
</evidence>
<dbReference type="InterPro" id="IPR013584">
    <property type="entry name" value="RAP"/>
</dbReference>
<evidence type="ECO:0000313" key="5">
    <source>
        <dbReference type="Proteomes" id="UP000694421"/>
    </source>
</evidence>
<feature type="domain" description="RAP" evidence="3">
    <location>
        <begin position="420"/>
        <end position="478"/>
    </location>
</feature>
<dbReference type="PANTHER" id="PTHR21228:SF4">
    <property type="entry name" value="FAS-ACTIVATED SERINE_THREONINE KINASE"/>
    <property type="match status" value="1"/>
</dbReference>
<accession>A0A8D0DG60</accession>
<dbReference type="GO" id="GO:0044528">
    <property type="term" value="P:regulation of mitochondrial mRNA stability"/>
    <property type="evidence" value="ECO:0007669"/>
    <property type="project" value="InterPro"/>
</dbReference>
<dbReference type="OMA" id="WHYCHNT"/>
<keyword evidence="2" id="KW-0496">Mitochondrion</keyword>
<dbReference type="Pfam" id="PF08373">
    <property type="entry name" value="RAP"/>
    <property type="match status" value="1"/>
</dbReference>
<dbReference type="AlphaFoldDB" id="A0A8D0DG60"/>
<dbReference type="PANTHER" id="PTHR21228">
    <property type="entry name" value="FAST LEU-RICH DOMAIN-CONTAINING"/>
    <property type="match status" value="1"/>
</dbReference>
<dbReference type="GeneTree" id="ENSGT01030000234607"/>
<organism evidence="4 5">
    <name type="scientific">Salvator merianae</name>
    <name type="common">Argentine black and white tegu</name>
    <name type="synonym">Tupinambis merianae</name>
    <dbReference type="NCBI Taxonomy" id="96440"/>
    <lineage>
        <taxon>Eukaryota</taxon>
        <taxon>Metazoa</taxon>
        <taxon>Chordata</taxon>
        <taxon>Craniata</taxon>
        <taxon>Vertebrata</taxon>
        <taxon>Euteleostomi</taxon>
        <taxon>Lepidosauria</taxon>
        <taxon>Squamata</taxon>
        <taxon>Bifurcata</taxon>
        <taxon>Unidentata</taxon>
        <taxon>Episquamata</taxon>
        <taxon>Laterata</taxon>
        <taxon>Teiioidea</taxon>
        <taxon>Teiidae</taxon>
        <taxon>Salvator</taxon>
    </lineage>
</organism>
<dbReference type="Pfam" id="PF08368">
    <property type="entry name" value="FAST_2"/>
    <property type="match status" value="1"/>
</dbReference>
<name>A0A8D0DG60_SALMN</name>
<dbReference type="GO" id="GO:0003723">
    <property type="term" value="F:RNA binding"/>
    <property type="evidence" value="ECO:0007669"/>
    <property type="project" value="TreeGrafter"/>
</dbReference>